<name>A0A0J5P5Q9_9PAST</name>
<evidence type="ECO:0000313" key="2">
    <source>
        <dbReference type="Proteomes" id="UP000036270"/>
    </source>
</evidence>
<dbReference type="AlphaFoldDB" id="A0A0J5P5Q9"/>
<dbReference type="EMBL" id="JWIZ01000067">
    <property type="protein sequence ID" value="KMK50804.1"/>
    <property type="molecule type" value="Genomic_DNA"/>
</dbReference>
<dbReference type="PATRIC" id="fig|67855.3.peg.2053"/>
<proteinExistence type="predicted"/>
<accession>A0A0J5P5Q9</accession>
<keyword evidence="2" id="KW-1185">Reference proteome</keyword>
<gene>
    <name evidence="1" type="ORF">RO21_09735</name>
</gene>
<reference evidence="1 2" key="1">
    <citation type="submission" date="2014-12" db="EMBL/GenBank/DDBJ databases">
        <title>Reclassification of Actinobacillus muris as Muribacter muris.</title>
        <authorList>
            <person name="Christensen H."/>
            <person name="Nicklas W."/>
            <person name="Bisgaard M."/>
        </authorList>
    </citation>
    <scope>NUCLEOTIDE SEQUENCE [LARGE SCALE GENOMIC DNA]</scope>
    <source>
        <strain evidence="1 2">Ackerman80-443D</strain>
    </source>
</reference>
<protein>
    <submittedName>
        <fullName evidence="1">Uncharacterized protein</fullName>
    </submittedName>
</protein>
<evidence type="ECO:0000313" key="1">
    <source>
        <dbReference type="EMBL" id="KMK50804.1"/>
    </source>
</evidence>
<sequence length="117" mass="13253">MKYIEKTIEDANTGADVKYHEITAVNADYKNKYVSVTIESYISRKTKEAGKEPVGSPITLSLNHCPTMAENVVDWAYQQLIQPLPQDYAEPEEKYYGWVDPYLFSGGKVKETEPNNG</sequence>
<comment type="caution">
    <text evidence="1">The sequence shown here is derived from an EMBL/GenBank/DDBJ whole genome shotgun (WGS) entry which is preliminary data.</text>
</comment>
<organism evidence="1 2">
    <name type="scientific">Muribacter muris</name>
    <dbReference type="NCBI Taxonomy" id="67855"/>
    <lineage>
        <taxon>Bacteria</taxon>
        <taxon>Pseudomonadati</taxon>
        <taxon>Pseudomonadota</taxon>
        <taxon>Gammaproteobacteria</taxon>
        <taxon>Pasteurellales</taxon>
        <taxon>Pasteurellaceae</taxon>
        <taxon>Muribacter</taxon>
    </lineage>
</organism>
<dbReference type="Proteomes" id="UP000036270">
    <property type="component" value="Unassembled WGS sequence"/>
</dbReference>